<keyword evidence="5" id="KW-0732">Signal</keyword>
<dbReference type="Gene3D" id="3.80.10.10">
    <property type="entry name" value="Ribonuclease Inhibitor"/>
    <property type="match status" value="1"/>
</dbReference>
<evidence type="ECO:0000313" key="12">
    <source>
        <dbReference type="Proteomes" id="UP000515121"/>
    </source>
</evidence>
<keyword evidence="8 11" id="KW-0472">Membrane</keyword>
<evidence type="ECO:0000256" key="9">
    <source>
        <dbReference type="ARBA" id="ARBA00023170"/>
    </source>
</evidence>
<evidence type="ECO:0000313" key="13">
    <source>
        <dbReference type="RefSeq" id="XP_022737255.1"/>
    </source>
</evidence>
<dbReference type="PANTHER" id="PTHR48053:SF71">
    <property type="entry name" value="LEUCINE RICH REPEAT FAMILY PROTEIN, EXPRESSED"/>
    <property type="match status" value="1"/>
</dbReference>
<proteinExistence type="inferred from homology"/>
<keyword evidence="3" id="KW-0433">Leucine-rich repeat</keyword>
<evidence type="ECO:0000256" key="7">
    <source>
        <dbReference type="ARBA" id="ARBA00022989"/>
    </source>
</evidence>
<dbReference type="PANTHER" id="PTHR48053">
    <property type="entry name" value="LEUCINE RICH REPEAT FAMILY PROTEIN, EXPRESSED"/>
    <property type="match status" value="1"/>
</dbReference>
<comment type="similarity">
    <text evidence="2">Belongs to the RLP family.</text>
</comment>
<dbReference type="SUPFAM" id="SSF56112">
    <property type="entry name" value="Protein kinase-like (PK-like)"/>
    <property type="match status" value="1"/>
</dbReference>
<protein>
    <submittedName>
        <fullName evidence="13">LRR receptor-like serine/threonine-protein kinase GSO1</fullName>
    </submittedName>
</protein>
<accession>A0A6P5YA83</accession>
<keyword evidence="12" id="KW-1185">Reference proteome</keyword>
<dbReference type="RefSeq" id="XP_022737255.1">
    <property type="nucleotide sequence ID" value="XM_022881520.1"/>
</dbReference>
<feature type="transmembrane region" description="Helical" evidence="11">
    <location>
        <begin position="166"/>
        <end position="189"/>
    </location>
</feature>
<evidence type="ECO:0000256" key="11">
    <source>
        <dbReference type="SAM" id="Phobius"/>
    </source>
</evidence>
<comment type="subcellular location">
    <subcellularLocation>
        <location evidence="1">Membrane</location>
        <topology evidence="1">Single-pass type I membrane protein</topology>
    </subcellularLocation>
</comment>
<dbReference type="InterPro" id="IPR051716">
    <property type="entry name" value="Plant_RL_S/T_kinase"/>
</dbReference>
<dbReference type="Proteomes" id="UP000515121">
    <property type="component" value="Unplaced"/>
</dbReference>
<evidence type="ECO:0000256" key="8">
    <source>
        <dbReference type="ARBA" id="ARBA00023136"/>
    </source>
</evidence>
<name>A0A6P5YA83_DURZI</name>
<evidence type="ECO:0000256" key="4">
    <source>
        <dbReference type="ARBA" id="ARBA00022692"/>
    </source>
</evidence>
<reference evidence="13" key="1">
    <citation type="submission" date="2025-08" db="UniProtKB">
        <authorList>
            <consortium name="RefSeq"/>
        </authorList>
    </citation>
    <scope>IDENTIFICATION</scope>
    <source>
        <tissue evidence="13">Fruit stalk</tissue>
    </source>
</reference>
<keyword evidence="6" id="KW-0677">Repeat</keyword>
<dbReference type="KEGG" id="dzi:111290158"/>
<gene>
    <name evidence="13" type="primary">LOC111290158</name>
</gene>
<dbReference type="FunFam" id="3.80.10.10:FF:000041">
    <property type="entry name" value="LRR receptor-like serine/threonine-protein kinase ERECTA"/>
    <property type="match status" value="1"/>
</dbReference>
<dbReference type="InterPro" id="IPR032675">
    <property type="entry name" value="LRR_dom_sf"/>
</dbReference>
<dbReference type="GeneID" id="111290158"/>
<organism evidence="12 13">
    <name type="scientific">Durio zibethinus</name>
    <name type="common">Durian</name>
    <dbReference type="NCBI Taxonomy" id="66656"/>
    <lineage>
        <taxon>Eukaryota</taxon>
        <taxon>Viridiplantae</taxon>
        <taxon>Streptophyta</taxon>
        <taxon>Embryophyta</taxon>
        <taxon>Tracheophyta</taxon>
        <taxon>Spermatophyta</taxon>
        <taxon>Magnoliopsida</taxon>
        <taxon>eudicotyledons</taxon>
        <taxon>Gunneridae</taxon>
        <taxon>Pentapetalae</taxon>
        <taxon>rosids</taxon>
        <taxon>malvids</taxon>
        <taxon>Malvales</taxon>
        <taxon>Malvaceae</taxon>
        <taxon>Helicteroideae</taxon>
        <taxon>Durio</taxon>
    </lineage>
</organism>
<evidence type="ECO:0000256" key="6">
    <source>
        <dbReference type="ARBA" id="ARBA00022737"/>
    </source>
</evidence>
<dbReference type="AlphaFoldDB" id="A0A6P5YA83"/>
<evidence type="ECO:0000256" key="10">
    <source>
        <dbReference type="ARBA" id="ARBA00023180"/>
    </source>
</evidence>
<evidence type="ECO:0000256" key="2">
    <source>
        <dbReference type="ARBA" id="ARBA00009592"/>
    </source>
</evidence>
<evidence type="ECO:0000256" key="1">
    <source>
        <dbReference type="ARBA" id="ARBA00004479"/>
    </source>
</evidence>
<evidence type="ECO:0000256" key="5">
    <source>
        <dbReference type="ARBA" id="ARBA00022729"/>
    </source>
</evidence>
<dbReference type="Gene3D" id="1.10.510.10">
    <property type="entry name" value="Transferase(Phosphotransferase) domain 1"/>
    <property type="match status" value="1"/>
</dbReference>
<sequence>MLDFSRNRLSGSIPPELGKLENQQILRVSSNRLTGSIPSELGHCKKIIKLNLSANYLSGSIPSEILSLPKLQNLQLQENKLIGRIPDSFSSLQSLFELQLGGNILQGLIPCSLSNLHHFSSVLNLSNNRLSGEIPACLGKQDKLQILISQATVSLEHRKGNSSGRVLAGVTIAVVVSVALLCAMIYVLVVRHLQKKHSFDQTLRRERQSRTEDLPENMKIEDIIRATEGCSDMHIIGRGKHGTVYRTESSNSRNHWAVKKRWTWIIVTEFMPGGTLFDVLHESQPHLVLNWDRRYNSWPFLPSPRLRATDYPDTSSQTT</sequence>
<dbReference type="InterPro" id="IPR001611">
    <property type="entry name" value="Leu-rich_rpt"/>
</dbReference>
<keyword evidence="7 11" id="KW-1133">Transmembrane helix</keyword>
<keyword evidence="9" id="KW-0675">Receptor</keyword>
<dbReference type="GO" id="GO:0016020">
    <property type="term" value="C:membrane"/>
    <property type="evidence" value="ECO:0007669"/>
    <property type="project" value="UniProtKB-SubCell"/>
</dbReference>
<keyword evidence="10" id="KW-0325">Glycoprotein</keyword>
<dbReference type="InterPro" id="IPR011009">
    <property type="entry name" value="Kinase-like_dom_sf"/>
</dbReference>
<evidence type="ECO:0000256" key="3">
    <source>
        <dbReference type="ARBA" id="ARBA00022614"/>
    </source>
</evidence>
<dbReference type="Pfam" id="PF00560">
    <property type="entry name" value="LRR_1"/>
    <property type="match status" value="5"/>
</dbReference>
<dbReference type="SUPFAM" id="SSF52058">
    <property type="entry name" value="L domain-like"/>
    <property type="match status" value="1"/>
</dbReference>
<dbReference type="OrthoDB" id="676979at2759"/>
<keyword evidence="4 11" id="KW-0812">Transmembrane</keyword>